<dbReference type="Proteomes" id="UP000191112">
    <property type="component" value="Unassembled WGS sequence"/>
</dbReference>
<dbReference type="AlphaFoldDB" id="A0A1T5G3S4"/>
<dbReference type="Pfam" id="PF16119">
    <property type="entry name" value="DUF4835"/>
    <property type="match status" value="1"/>
</dbReference>
<name>A0A1T5G3S4_9FLAO</name>
<dbReference type="InterPro" id="IPR002048">
    <property type="entry name" value="EF_hand_dom"/>
</dbReference>
<dbReference type="EMBL" id="FUYZ01000009">
    <property type="protein sequence ID" value="SKC02969.1"/>
    <property type="molecule type" value="Genomic_DNA"/>
</dbReference>
<proteinExistence type="predicted"/>
<accession>A0A1T5G3S4</accession>
<dbReference type="InterPro" id="IPR018247">
    <property type="entry name" value="EF_Hand_1_Ca_BS"/>
</dbReference>
<dbReference type="GO" id="GO:0005509">
    <property type="term" value="F:calcium ion binding"/>
    <property type="evidence" value="ECO:0007669"/>
    <property type="project" value="InterPro"/>
</dbReference>
<dbReference type="STRING" id="619805.SAMN05660477_02560"/>
<feature type="chain" id="PRO_5012188454" description="EF-hand domain-containing protein" evidence="1">
    <location>
        <begin position="20"/>
        <end position="300"/>
    </location>
</feature>
<reference evidence="3 4" key="1">
    <citation type="submission" date="2017-02" db="EMBL/GenBank/DDBJ databases">
        <authorList>
            <person name="Peterson S.W."/>
        </authorList>
    </citation>
    <scope>NUCLEOTIDE SEQUENCE [LARGE SCALE GENOMIC DNA]</scope>
    <source>
        <strain evidence="3 4">DSM 22323</strain>
    </source>
</reference>
<organism evidence="3 4">
    <name type="scientific">Soonwooa buanensis</name>
    <dbReference type="NCBI Taxonomy" id="619805"/>
    <lineage>
        <taxon>Bacteria</taxon>
        <taxon>Pseudomonadati</taxon>
        <taxon>Bacteroidota</taxon>
        <taxon>Flavobacteriia</taxon>
        <taxon>Flavobacteriales</taxon>
        <taxon>Weeksellaceae</taxon>
        <taxon>Chryseobacterium group</taxon>
        <taxon>Soonwooa</taxon>
    </lineage>
</organism>
<dbReference type="SUPFAM" id="SSF47473">
    <property type="entry name" value="EF-hand"/>
    <property type="match status" value="1"/>
</dbReference>
<dbReference type="PROSITE" id="PS50222">
    <property type="entry name" value="EF_HAND_2"/>
    <property type="match status" value="1"/>
</dbReference>
<gene>
    <name evidence="3" type="ORF">SAMN05660477_02560</name>
</gene>
<evidence type="ECO:0000313" key="4">
    <source>
        <dbReference type="Proteomes" id="UP000191112"/>
    </source>
</evidence>
<dbReference type="PROSITE" id="PS00018">
    <property type="entry name" value="EF_HAND_1"/>
    <property type="match status" value="1"/>
</dbReference>
<protein>
    <recommendedName>
        <fullName evidence="2">EF-hand domain-containing protein</fullName>
    </recommendedName>
</protein>
<feature type="domain" description="EF-hand" evidence="2">
    <location>
        <begin position="255"/>
        <end position="290"/>
    </location>
</feature>
<dbReference type="InterPro" id="IPR032274">
    <property type="entry name" value="DUF4835"/>
</dbReference>
<dbReference type="RefSeq" id="WP_079667751.1">
    <property type="nucleotide sequence ID" value="NZ_FUYZ01000009.1"/>
</dbReference>
<keyword evidence="1" id="KW-0732">Signal</keyword>
<evidence type="ECO:0000256" key="1">
    <source>
        <dbReference type="SAM" id="SignalP"/>
    </source>
</evidence>
<feature type="signal peptide" evidence="1">
    <location>
        <begin position="1"/>
        <end position="19"/>
    </location>
</feature>
<evidence type="ECO:0000259" key="2">
    <source>
        <dbReference type="PROSITE" id="PS50222"/>
    </source>
</evidence>
<evidence type="ECO:0000313" key="3">
    <source>
        <dbReference type="EMBL" id="SKC02969.1"/>
    </source>
</evidence>
<keyword evidence="4" id="KW-1185">Reference proteome</keyword>
<dbReference type="InterPro" id="IPR011992">
    <property type="entry name" value="EF-hand-dom_pair"/>
</dbReference>
<dbReference type="OrthoDB" id="9773381at2"/>
<sequence>MKKLFSIFILLVLTGFAQSQELLATVQINYQQLGGSNVQTYKTLEKSLRDFINNTSWTGKRLQNFEKVKSNFAIVISEKSGNTYKGSIVIQATRPVFNSQYESPLINFNDNNFGFEYSENENLVFNERQFSGKNLIDVVSFYVYMILGYDGDSFKLKGGQPWFDKALKISQNSMNNNYAGWSQVEGLKSRGSVIDAIQKESNSTLRTVYYNYHRIGLDNMAKPDQNPAKKNIADALMQLKVYENDFQMNPAFNVFIDTKKNEIFSIFDSNNNGSVNMNDLKQLMSMFAPKEIDTKWNKWK</sequence>